<dbReference type="PANTHER" id="PTHR45138:SF9">
    <property type="entry name" value="DIGUANYLATE CYCLASE DGCM-RELATED"/>
    <property type="match status" value="1"/>
</dbReference>
<protein>
    <recommendedName>
        <fullName evidence="3">diguanylate cyclase</fullName>
        <ecNumber evidence="3">2.7.7.65</ecNumber>
    </recommendedName>
</protein>
<comment type="pathway">
    <text evidence="2">Purine metabolism; 3',5'-cyclic di-GMP biosynthesis.</text>
</comment>
<dbReference type="InterPro" id="IPR029787">
    <property type="entry name" value="Nucleotide_cyclase"/>
</dbReference>
<evidence type="ECO:0000313" key="8">
    <source>
        <dbReference type="Proteomes" id="UP000232062"/>
    </source>
</evidence>
<organism evidence="7 8">
    <name type="scientific">Pantoea rodasii</name>
    <dbReference type="NCBI Taxonomy" id="1076549"/>
    <lineage>
        <taxon>Bacteria</taxon>
        <taxon>Pseudomonadati</taxon>
        <taxon>Pseudomonadota</taxon>
        <taxon>Gammaproteobacteria</taxon>
        <taxon>Enterobacterales</taxon>
        <taxon>Erwiniaceae</taxon>
        <taxon>Pantoea</taxon>
    </lineage>
</organism>
<dbReference type="FunFam" id="3.30.70.270:FF:000001">
    <property type="entry name" value="Diguanylate cyclase domain protein"/>
    <property type="match status" value="1"/>
</dbReference>
<dbReference type="PROSITE" id="PS50887">
    <property type="entry name" value="GGDEF"/>
    <property type="match status" value="1"/>
</dbReference>
<dbReference type="AlphaFoldDB" id="A0A2M9WJ64"/>
<dbReference type="STRING" id="1076549.HA45_19560"/>
<keyword evidence="5" id="KW-0812">Transmembrane</keyword>
<accession>A0A2M9WJ64</accession>
<feature type="transmembrane region" description="Helical" evidence="5">
    <location>
        <begin position="151"/>
        <end position="169"/>
    </location>
</feature>
<dbReference type="GO" id="GO:1902201">
    <property type="term" value="P:negative regulation of bacterial-type flagellum-dependent cell motility"/>
    <property type="evidence" value="ECO:0007669"/>
    <property type="project" value="TreeGrafter"/>
</dbReference>
<evidence type="ECO:0000256" key="3">
    <source>
        <dbReference type="ARBA" id="ARBA00012528"/>
    </source>
</evidence>
<dbReference type="PANTHER" id="PTHR45138">
    <property type="entry name" value="REGULATORY COMPONENTS OF SENSORY TRANSDUCTION SYSTEM"/>
    <property type="match status" value="1"/>
</dbReference>
<keyword evidence="5" id="KW-0472">Membrane</keyword>
<dbReference type="GO" id="GO:0043709">
    <property type="term" value="P:cell adhesion involved in single-species biofilm formation"/>
    <property type="evidence" value="ECO:0007669"/>
    <property type="project" value="TreeGrafter"/>
</dbReference>
<evidence type="ECO:0000313" key="7">
    <source>
        <dbReference type="EMBL" id="PJZ07603.1"/>
    </source>
</evidence>
<dbReference type="GO" id="GO:0052621">
    <property type="term" value="F:diguanylate cyclase activity"/>
    <property type="evidence" value="ECO:0007669"/>
    <property type="project" value="UniProtKB-EC"/>
</dbReference>
<keyword evidence="8" id="KW-1185">Reference proteome</keyword>
<feature type="transmembrane region" description="Helical" evidence="5">
    <location>
        <begin position="50"/>
        <end position="69"/>
    </location>
</feature>
<feature type="transmembrane region" description="Helical" evidence="5">
    <location>
        <begin position="108"/>
        <end position="139"/>
    </location>
</feature>
<keyword evidence="5" id="KW-1133">Transmembrane helix</keyword>
<dbReference type="SUPFAM" id="SSF55073">
    <property type="entry name" value="Nucleotide cyclase"/>
    <property type="match status" value="1"/>
</dbReference>
<reference evidence="7 8" key="1">
    <citation type="submission" date="2017-11" db="EMBL/GenBank/DDBJ databases">
        <title>The genome sequence of Pantoea rodasii DSM 26611.</title>
        <authorList>
            <person name="Gao J."/>
            <person name="Mao X."/>
            <person name="Sun J."/>
        </authorList>
    </citation>
    <scope>NUCLEOTIDE SEQUENCE [LARGE SCALE GENOMIC DNA]</scope>
    <source>
        <strain evidence="7 8">DSM 26611</strain>
    </source>
</reference>
<sequence length="356" mass="39684">MVLHALKRSLPWFAFVNISFALMVLLRGLLFEGIDNTIPSERELLPWLDTAMMLIMAAAVLLPISVMKFPPLTPLGRWLPGALLCIMSVVWSAATYGFVAIWHIPLGWPLVCILLLSGLTAFYYTPGYLLCFILPLWLTLPIISERLNDSINPRFVVVWIILTIILTYGRQNLQRWFNEAWARYAENQLLIGRLNQLASQDPLTGIANRRALEQHLELLRRQEGACALLMLDVDYFKRYNDHYGHQAGDDCLAAVAHVLTTAVRHPQDLVGRYGGEEFVLVLADGNAEDAAVVAARIRHLLSHQAIPHAGSDISDVVTVSTGIAATSGRWRPVDLIAQADAALYRAKGSGRDRWSA</sequence>
<dbReference type="OrthoDB" id="9812260at2"/>
<comment type="catalytic activity">
    <reaction evidence="4">
        <text>2 GTP = 3',3'-c-di-GMP + 2 diphosphate</text>
        <dbReference type="Rhea" id="RHEA:24898"/>
        <dbReference type="ChEBI" id="CHEBI:33019"/>
        <dbReference type="ChEBI" id="CHEBI:37565"/>
        <dbReference type="ChEBI" id="CHEBI:58805"/>
        <dbReference type="EC" id="2.7.7.65"/>
    </reaction>
</comment>
<feature type="transmembrane region" description="Helical" evidence="5">
    <location>
        <begin position="12"/>
        <end position="30"/>
    </location>
</feature>
<dbReference type="SMART" id="SM00267">
    <property type="entry name" value="GGDEF"/>
    <property type="match status" value="1"/>
</dbReference>
<comment type="caution">
    <text evidence="7">The sequence shown here is derived from an EMBL/GenBank/DDBJ whole genome shotgun (WGS) entry which is preliminary data.</text>
</comment>
<gene>
    <name evidence="7" type="ORF">PRCB_00065</name>
</gene>
<evidence type="ECO:0000259" key="6">
    <source>
        <dbReference type="PROSITE" id="PS50887"/>
    </source>
</evidence>
<dbReference type="EC" id="2.7.7.65" evidence="3"/>
<dbReference type="EMBL" id="PIQI01000001">
    <property type="protein sequence ID" value="PJZ07603.1"/>
    <property type="molecule type" value="Genomic_DNA"/>
</dbReference>
<feature type="transmembrane region" description="Helical" evidence="5">
    <location>
        <begin position="81"/>
        <end position="102"/>
    </location>
</feature>
<evidence type="ECO:0000256" key="4">
    <source>
        <dbReference type="ARBA" id="ARBA00034247"/>
    </source>
</evidence>
<dbReference type="NCBIfam" id="TIGR00254">
    <property type="entry name" value="GGDEF"/>
    <property type="match status" value="1"/>
</dbReference>
<dbReference type="Proteomes" id="UP000232062">
    <property type="component" value="Unassembled WGS sequence"/>
</dbReference>
<proteinExistence type="predicted"/>
<dbReference type="CDD" id="cd01949">
    <property type="entry name" value="GGDEF"/>
    <property type="match status" value="1"/>
</dbReference>
<name>A0A2M9WJ64_9GAMM</name>
<dbReference type="InterPro" id="IPR050469">
    <property type="entry name" value="Diguanylate_Cyclase"/>
</dbReference>
<evidence type="ECO:0000256" key="1">
    <source>
        <dbReference type="ARBA" id="ARBA00001946"/>
    </source>
</evidence>
<dbReference type="Gene3D" id="3.30.70.270">
    <property type="match status" value="1"/>
</dbReference>
<dbReference type="InterPro" id="IPR000160">
    <property type="entry name" value="GGDEF_dom"/>
</dbReference>
<evidence type="ECO:0000256" key="5">
    <source>
        <dbReference type="SAM" id="Phobius"/>
    </source>
</evidence>
<dbReference type="InterPro" id="IPR043128">
    <property type="entry name" value="Rev_trsase/Diguanyl_cyclase"/>
</dbReference>
<dbReference type="GO" id="GO:0005886">
    <property type="term" value="C:plasma membrane"/>
    <property type="evidence" value="ECO:0007669"/>
    <property type="project" value="TreeGrafter"/>
</dbReference>
<evidence type="ECO:0000256" key="2">
    <source>
        <dbReference type="ARBA" id="ARBA00004665"/>
    </source>
</evidence>
<dbReference type="InterPro" id="IPR033444">
    <property type="entry name" value="MASE5"/>
</dbReference>
<dbReference type="Pfam" id="PF00990">
    <property type="entry name" value="GGDEF"/>
    <property type="match status" value="1"/>
</dbReference>
<dbReference type="Pfam" id="PF17178">
    <property type="entry name" value="MASE5"/>
    <property type="match status" value="1"/>
</dbReference>
<feature type="domain" description="GGDEF" evidence="6">
    <location>
        <begin position="224"/>
        <end position="356"/>
    </location>
</feature>
<comment type="cofactor">
    <cofactor evidence="1">
        <name>Mg(2+)</name>
        <dbReference type="ChEBI" id="CHEBI:18420"/>
    </cofactor>
</comment>